<evidence type="ECO:0000313" key="5">
    <source>
        <dbReference type="Proteomes" id="UP000033647"/>
    </source>
</evidence>
<dbReference type="InterPro" id="IPR036291">
    <property type="entry name" value="NAD(P)-bd_dom_sf"/>
</dbReference>
<accession>A0A0F4GF21</accession>
<dbReference type="STRING" id="1047168.A0A0F4GF21"/>
<dbReference type="SUPFAM" id="SSF50129">
    <property type="entry name" value="GroES-like"/>
    <property type="match status" value="1"/>
</dbReference>
<evidence type="ECO:0000313" key="4">
    <source>
        <dbReference type="EMBL" id="KJX96001.1"/>
    </source>
</evidence>
<dbReference type="Gene3D" id="3.40.50.720">
    <property type="entry name" value="NAD(P)-binding Rossmann-like Domain"/>
    <property type="match status" value="1"/>
</dbReference>
<evidence type="ECO:0000256" key="1">
    <source>
        <dbReference type="ARBA" id="ARBA00022857"/>
    </source>
</evidence>
<dbReference type="PANTHER" id="PTHR48106:SF18">
    <property type="entry name" value="QUINONE OXIDOREDUCTASE PIG3"/>
    <property type="match status" value="1"/>
</dbReference>
<dbReference type="Gene3D" id="3.90.180.10">
    <property type="entry name" value="Medium-chain alcohol dehydrogenases, catalytic domain"/>
    <property type="match status" value="1"/>
</dbReference>
<dbReference type="NCBIfam" id="TIGR02824">
    <property type="entry name" value="quinone_pig3"/>
    <property type="match status" value="1"/>
</dbReference>
<feature type="domain" description="Enoyl reductase (ER)" evidence="3">
    <location>
        <begin position="14"/>
        <end position="333"/>
    </location>
</feature>
<evidence type="ECO:0000259" key="3">
    <source>
        <dbReference type="SMART" id="SM00829"/>
    </source>
</evidence>
<gene>
    <name evidence="4" type="ORF">TI39_contig848g00003</name>
</gene>
<dbReference type="AlphaFoldDB" id="A0A0F4GF21"/>
<dbReference type="SMART" id="SM00829">
    <property type="entry name" value="PKS_ER"/>
    <property type="match status" value="1"/>
</dbReference>
<dbReference type="CDD" id="cd05276">
    <property type="entry name" value="p53_inducible_oxidoreductase"/>
    <property type="match status" value="1"/>
</dbReference>
<dbReference type="InterPro" id="IPR014189">
    <property type="entry name" value="Quinone_OxRdtase_PIG3"/>
</dbReference>
<keyword evidence="2" id="KW-0560">Oxidoreductase</keyword>
<dbReference type="GO" id="GO:0070402">
    <property type="term" value="F:NADPH binding"/>
    <property type="evidence" value="ECO:0007669"/>
    <property type="project" value="TreeGrafter"/>
</dbReference>
<keyword evidence="1" id="KW-0521">NADP</keyword>
<protein>
    <submittedName>
        <fullName evidence="4">Quinone oxidoreductase like protein</fullName>
    </submittedName>
</protein>
<name>A0A0F4GF21_9PEZI</name>
<dbReference type="OrthoDB" id="203908at2759"/>
<reference evidence="4 5" key="1">
    <citation type="submission" date="2015-03" db="EMBL/GenBank/DDBJ databases">
        <title>RNA-seq based gene annotation and comparative genomics of four Zymoseptoria species reveal species-specific pathogenicity related genes and transposable element activity.</title>
        <authorList>
            <person name="Grandaubert J."/>
            <person name="Bhattacharyya A."/>
            <person name="Stukenbrock E.H."/>
        </authorList>
    </citation>
    <scope>NUCLEOTIDE SEQUENCE [LARGE SCALE GENOMIC DNA]</scope>
    <source>
        <strain evidence="4 5">Zb18110</strain>
    </source>
</reference>
<evidence type="ECO:0000256" key="2">
    <source>
        <dbReference type="ARBA" id="ARBA00023002"/>
    </source>
</evidence>
<dbReference type="Pfam" id="PF08240">
    <property type="entry name" value="ADH_N"/>
    <property type="match status" value="1"/>
</dbReference>
<dbReference type="GO" id="GO:0016651">
    <property type="term" value="F:oxidoreductase activity, acting on NAD(P)H"/>
    <property type="evidence" value="ECO:0007669"/>
    <property type="project" value="TreeGrafter"/>
</dbReference>
<dbReference type="InterPro" id="IPR020843">
    <property type="entry name" value="ER"/>
</dbReference>
<dbReference type="Pfam" id="PF13602">
    <property type="entry name" value="ADH_zinc_N_2"/>
    <property type="match status" value="1"/>
</dbReference>
<dbReference type="PANTHER" id="PTHR48106">
    <property type="entry name" value="QUINONE OXIDOREDUCTASE PIG3-RELATED"/>
    <property type="match status" value="1"/>
</dbReference>
<sequence length="336" mass="36761">MATMRAVEIKDGKGPLESLHITEIKRPSMSSSQALVKVRAFGLNRMDLLQREGKYPVPPQAPSTLGVEFSGTIEEVAEGNEEGYKKGDEVFGLAYGGAYAEYIAVSTHMLVKKPEELSWEECAGIPEVYITALQAMYLIGEFEPGKSILWHAGASSVGIAGQQLSKVNGASKVFATARSDDKCNWCVSDLGATAAYNSTNTDWAEEVLKATDNKGVDIIVDFIGPDTFAADLKAIAKDGRIVNLATLSGLHLKDTNANFGAFVAKRVRYEGSSLRSRDEKYQGKLRNHLVEHALPMFKDGRLRSIVEKVFPWEQIQEAHKLMESNQTKGKIICTIG</sequence>
<dbReference type="InterPro" id="IPR011032">
    <property type="entry name" value="GroES-like_sf"/>
</dbReference>
<dbReference type="InterPro" id="IPR013154">
    <property type="entry name" value="ADH-like_N"/>
</dbReference>
<dbReference type="SUPFAM" id="SSF51735">
    <property type="entry name" value="NAD(P)-binding Rossmann-fold domains"/>
    <property type="match status" value="1"/>
</dbReference>
<keyword evidence="5" id="KW-1185">Reference proteome</keyword>
<organism evidence="4 5">
    <name type="scientific">Zymoseptoria brevis</name>
    <dbReference type="NCBI Taxonomy" id="1047168"/>
    <lineage>
        <taxon>Eukaryota</taxon>
        <taxon>Fungi</taxon>
        <taxon>Dikarya</taxon>
        <taxon>Ascomycota</taxon>
        <taxon>Pezizomycotina</taxon>
        <taxon>Dothideomycetes</taxon>
        <taxon>Dothideomycetidae</taxon>
        <taxon>Mycosphaerellales</taxon>
        <taxon>Mycosphaerellaceae</taxon>
        <taxon>Zymoseptoria</taxon>
    </lineage>
</organism>
<dbReference type="EMBL" id="LAFY01000840">
    <property type="protein sequence ID" value="KJX96001.1"/>
    <property type="molecule type" value="Genomic_DNA"/>
</dbReference>
<proteinExistence type="predicted"/>
<comment type="caution">
    <text evidence="4">The sequence shown here is derived from an EMBL/GenBank/DDBJ whole genome shotgun (WGS) entry which is preliminary data.</text>
</comment>
<dbReference type="Proteomes" id="UP000033647">
    <property type="component" value="Unassembled WGS sequence"/>
</dbReference>